<protein>
    <submittedName>
        <fullName evidence="2">Uncharacterized protein</fullName>
    </submittedName>
</protein>
<reference evidence="2 3" key="1">
    <citation type="journal article" date="2012" name="BMC Genomics">
        <title>Comparative genomics of the white-rot fungi, Phanerochaete carnosa and P. chrysosporium, to elucidate the genetic basis of the distinct wood types they colonize.</title>
        <authorList>
            <person name="Suzuki H."/>
            <person name="MacDonald J."/>
            <person name="Syed K."/>
            <person name="Salamov A."/>
            <person name="Hori C."/>
            <person name="Aerts A."/>
            <person name="Henrissat B."/>
            <person name="Wiebenga A."/>
            <person name="vanKuyk P.A."/>
            <person name="Barry K."/>
            <person name="Lindquist E."/>
            <person name="LaButti K."/>
            <person name="Lapidus A."/>
            <person name="Lucas S."/>
            <person name="Coutinho P."/>
            <person name="Gong Y."/>
            <person name="Samejima M."/>
            <person name="Mahadevan R."/>
            <person name="Abou-Zaid M."/>
            <person name="de Vries R.P."/>
            <person name="Igarashi K."/>
            <person name="Yadav J.S."/>
            <person name="Grigoriev I.V."/>
            <person name="Master E.R."/>
        </authorList>
    </citation>
    <scope>NUCLEOTIDE SEQUENCE [LARGE SCALE GENOMIC DNA]</scope>
    <source>
        <strain evidence="2 3">HHB-10118-sp</strain>
    </source>
</reference>
<gene>
    <name evidence="2" type="ORF">PHACADRAFT_203110</name>
</gene>
<dbReference type="GeneID" id="18912078"/>
<keyword evidence="3" id="KW-1185">Reference proteome</keyword>
<dbReference type="InParanoid" id="K5VND4"/>
<accession>K5VND4</accession>
<dbReference type="KEGG" id="pco:PHACADRAFT_203110"/>
<feature type="compositionally biased region" description="Low complexity" evidence="1">
    <location>
        <begin position="80"/>
        <end position="92"/>
    </location>
</feature>
<dbReference type="HOGENOM" id="CLU_801947_0_0_1"/>
<dbReference type="AlphaFoldDB" id="K5VND4"/>
<organism evidence="2 3">
    <name type="scientific">Phanerochaete carnosa (strain HHB-10118-sp)</name>
    <name type="common">White-rot fungus</name>
    <name type="synonym">Peniophora carnosa</name>
    <dbReference type="NCBI Taxonomy" id="650164"/>
    <lineage>
        <taxon>Eukaryota</taxon>
        <taxon>Fungi</taxon>
        <taxon>Dikarya</taxon>
        <taxon>Basidiomycota</taxon>
        <taxon>Agaricomycotina</taxon>
        <taxon>Agaricomycetes</taxon>
        <taxon>Polyporales</taxon>
        <taxon>Phanerochaetaceae</taxon>
        <taxon>Phanerochaete</taxon>
    </lineage>
</organism>
<feature type="compositionally biased region" description="Low complexity" evidence="1">
    <location>
        <begin position="55"/>
        <end position="66"/>
    </location>
</feature>
<feature type="region of interest" description="Disordered" evidence="1">
    <location>
        <begin position="1"/>
        <end position="206"/>
    </location>
</feature>
<sequence>MAMKRAHEADDKRKREQTKKAKKQTPIAQTNINGDEGIEVEEPNCQDTDDHVDEGNSGESRNNCSSSEEEEGDNAGGVKDGSSSSSQESSTGGDDKDSTEDEDGSKDRDRSKSPGRAQNHRPGTRSREKLNGGAKQLNATATPSRKRKANNEMSESFGHTHHLHPEDPSTAVVTASSKTASPNSCTPTSRSMDTHSSSGERSEGDHCHTPYNSAIIYYIKQAATCVQSDATHAHSAATLDNKAAANSSSSTFATPVPLPVQHAPRYIMPAATSNAICELQEFLGEIEASHLFDFFVAVGVTDLQKLESLATFSPDEWQYLVHECKTISPYDRVVLVHRLKRRRLRV</sequence>
<evidence type="ECO:0000256" key="1">
    <source>
        <dbReference type="SAM" id="MobiDB-lite"/>
    </source>
</evidence>
<evidence type="ECO:0000313" key="2">
    <source>
        <dbReference type="EMBL" id="EKM48205.1"/>
    </source>
</evidence>
<dbReference type="EMBL" id="JH931310">
    <property type="protein sequence ID" value="EKM48205.1"/>
    <property type="molecule type" value="Genomic_DNA"/>
</dbReference>
<feature type="compositionally biased region" description="Basic and acidic residues" evidence="1">
    <location>
        <begin position="1"/>
        <end position="14"/>
    </location>
</feature>
<feature type="compositionally biased region" description="Polar residues" evidence="1">
    <location>
        <begin position="171"/>
        <end position="197"/>
    </location>
</feature>
<dbReference type="Proteomes" id="UP000008370">
    <property type="component" value="Unassembled WGS sequence"/>
</dbReference>
<proteinExistence type="predicted"/>
<name>K5VND4_PHACS</name>
<evidence type="ECO:0000313" key="3">
    <source>
        <dbReference type="Proteomes" id="UP000008370"/>
    </source>
</evidence>
<dbReference type="RefSeq" id="XP_007403243.1">
    <property type="nucleotide sequence ID" value="XM_007403181.1"/>
</dbReference>